<dbReference type="GO" id="GO:0045815">
    <property type="term" value="P:transcription initiation-coupled chromatin remodeling"/>
    <property type="evidence" value="ECO:0007669"/>
    <property type="project" value="TreeGrafter"/>
</dbReference>
<comment type="similarity">
    <text evidence="1">Belongs to the FAM47 family.</text>
</comment>
<dbReference type="OrthoDB" id="10521385at2759"/>
<evidence type="ECO:0000313" key="2">
    <source>
        <dbReference type="EMBL" id="CAF1002256.1"/>
    </source>
</evidence>
<comment type="caution">
    <text evidence="2">The sequence shown here is derived from an EMBL/GenBank/DDBJ whole genome shotgun (WGS) entry which is preliminary data.</text>
</comment>
<reference evidence="2" key="1">
    <citation type="submission" date="2021-02" db="EMBL/GenBank/DDBJ databases">
        <authorList>
            <person name="Nowell W R."/>
        </authorList>
    </citation>
    <scope>NUCLEOTIDE SEQUENCE</scope>
    <source>
        <strain evidence="2">Ploen Becks lab</strain>
    </source>
</reference>
<dbReference type="AlphaFoldDB" id="A0A814GW90"/>
<dbReference type="Proteomes" id="UP000663879">
    <property type="component" value="Unassembled WGS sequence"/>
</dbReference>
<gene>
    <name evidence="2" type="ORF">OXX778_LOCUS16467</name>
</gene>
<sequence length="384" mass="44871">MFSYSSKGNFTNKIQSKSKVKNVNKSLYGKEIVDNYVKEISLHPVLLNPTIETILTESAKEKILHTLDPDVYSLTSKSSDDDEDDNQMISKLFETDDSNKKQFLKFSSTSLFSLKENKKEKDLKINQKITEKIEQIPKVYTSAHFKWLFDQGKNHKLNKNAKLGEDKSEKNLKNKKGSNLEKKIKEFCEWAELKYDCKELELDAITLMKIFLVNYDKGPLMWAPIHLQQLDRKNFKNFVANNFSSDSDTGSEHSSTQIKLETNDDINDDFNHFLNVLSGKKEEIINKKVFRRNNYGKWYLPKKYWLRKALNKDLGDPRSDKAIDEDEKSKKGKRNTKLLKYNGVKLFSEYFIKNKDGKIPYFLENNQFNAGKALKKFRKFSKKV</sequence>
<dbReference type="PANTHER" id="PTHR46449:SF5">
    <property type="entry name" value="FAMILY WITH SEQUENCE SIMILARITY 47 MEMBER E"/>
    <property type="match status" value="1"/>
</dbReference>
<name>A0A814GW90_9BILA</name>
<organism evidence="2 3">
    <name type="scientific">Brachionus calyciflorus</name>
    <dbReference type="NCBI Taxonomy" id="104777"/>
    <lineage>
        <taxon>Eukaryota</taxon>
        <taxon>Metazoa</taxon>
        <taxon>Spiralia</taxon>
        <taxon>Gnathifera</taxon>
        <taxon>Rotifera</taxon>
        <taxon>Eurotatoria</taxon>
        <taxon>Monogononta</taxon>
        <taxon>Pseudotrocha</taxon>
        <taxon>Ploima</taxon>
        <taxon>Brachionidae</taxon>
        <taxon>Brachionus</taxon>
    </lineage>
</organism>
<dbReference type="PANTHER" id="PTHR46449">
    <property type="entry name" value="ZGC:158260"/>
    <property type="match status" value="1"/>
</dbReference>
<proteinExistence type="inferred from homology"/>
<evidence type="ECO:0000313" key="3">
    <source>
        <dbReference type="Proteomes" id="UP000663879"/>
    </source>
</evidence>
<keyword evidence="3" id="KW-1185">Reference proteome</keyword>
<protein>
    <submittedName>
        <fullName evidence="2">Uncharacterized protein</fullName>
    </submittedName>
</protein>
<evidence type="ECO:0000256" key="1">
    <source>
        <dbReference type="ARBA" id="ARBA00005277"/>
    </source>
</evidence>
<dbReference type="InterPro" id="IPR032743">
    <property type="entry name" value="FAM47"/>
</dbReference>
<accession>A0A814GW90</accession>
<dbReference type="EMBL" id="CAJNOC010003897">
    <property type="protein sequence ID" value="CAF1002256.1"/>
    <property type="molecule type" value="Genomic_DNA"/>
</dbReference>
<dbReference type="GO" id="GO:0000785">
    <property type="term" value="C:chromatin"/>
    <property type="evidence" value="ECO:0007669"/>
    <property type="project" value="TreeGrafter"/>
</dbReference>